<dbReference type="AlphaFoldDB" id="A0A0A5GBG0"/>
<dbReference type="RefSeq" id="WP_027448565.1">
    <property type="nucleotide sequence ID" value="NZ_AVPF01000007.1"/>
</dbReference>
<dbReference type="SUPFAM" id="SSF52540">
    <property type="entry name" value="P-loop containing nucleoside triphosphate hydrolases"/>
    <property type="match status" value="1"/>
</dbReference>
<dbReference type="InterPro" id="IPR027417">
    <property type="entry name" value="P-loop_NTPase"/>
</dbReference>
<sequence length="326" mass="36611">MDEILRILPPHIENEIRKIPDKDLIQLQEIRYRINRPLELIFDHKYECLTHVIPTAQDGQFLLNKLGDHSIYRLEDELREGYITIAGGHRVGLSGKVNTDQGAVKAIRHISSYNIRIAKEKIGVATSLVEQLYQNEDYQNTLIIGPPQTGKTTLLRDMARIMSQGDQNHPSKKVAIIDERSEIAGCIKGVPQHQVGMRTDVMDACPKAEGMMMMIRSMSPEILIVDEIGSEADVKAIMEAVYAGVTIISTVHGDSYEAIKKRPSLAKLFHQNVFKRLVVLERTSTPGAVQSLLDGDGQILQTKKRCVTYEVDRSSSPTLRYNVGRI</sequence>
<dbReference type="CDD" id="cd00267">
    <property type="entry name" value="ABC_ATPase"/>
    <property type="match status" value="1"/>
</dbReference>
<gene>
    <name evidence="4" type="ORF">N783_17105</name>
</gene>
<evidence type="ECO:0000313" key="5">
    <source>
        <dbReference type="Proteomes" id="UP000030403"/>
    </source>
</evidence>
<dbReference type="STRING" id="1385511.GCA_000425225_01700"/>
<dbReference type="NCBIfam" id="TIGR02858">
    <property type="entry name" value="spore_III_AA"/>
    <property type="match status" value="1"/>
</dbReference>
<dbReference type="EMBL" id="AVPF01000007">
    <property type="protein sequence ID" value="KGX90491.1"/>
    <property type="molecule type" value="Genomic_DNA"/>
</dbReference>
<dbReference type="PANTHER" id="PTHR20953">
    <property type="entry name" value="KINASE-RELATED"/>
    <property type="match status" value="1"/>
</dbReference>
<protein>
    <submittedName>
        <fullName evidence="4">Stage III sporulation protein AA</fullName>
    </submittedName>
</protein>
<keyword evidence="1" id="KW-0547">Nucleotide-binding</keyword>
<dbReference type="eggNOG" id="COG3854">
    <property type="taxonomic scope" value="Bacteria"/>
</dbReference>
<organism evidence="4 5">
    <name type="scientific">Pontibacillus marinus BH030004 = DSM 16465</name>
    <dbReference type="NCBI Taxonomy" id="1385511"/>
    <lineage>
        <taxon>Bacteria</taxon>
        <taxon>Bacillati</taxon>
        <taxon>Bacillota</taxon>
        <taxon>Bacilli</taxon>
        <taxon>Bacillales</taxon>
        <taxon>Bacillaceae</taxon>
        <taxon>Pontibacillus</taxon>
    </lineage>
</organism>
<keyword evidence="2" id="KW-0067">ATP-binding</keyword>
<comment type="caution">
    <text evidence="4">The sequence shown here is derived from an EMBL/GenBank/DDBJ whole genome shotgun (WGS) entry which is preliminary data.</text>
</comment>
<dbReference type="SMART" id="SM00382">
    <property type="entry name" value="AAA"/>
    <property type="match status" value="1"/>
</dbReference>
<reference evidence="4 5" key="1">
    <citation type="submission" date="2013-08" db="EMBL/GenBank/DDBJ databases">
        <authorList>
            <person name="Huang J."/>
            <person name="Wang G."/>
        </authorList>
    </citation>
    <scope>NUCLEOTIDE SEQUENCE [LARGE SCALE GENOMIC DNA]</scope>
    <source>
        <strain evidence="4 5">BH030004</strain>
    </source>
</reference>
<dbReference type="InterPro" id="IPR003593">
    <property type="entry name" value="AAA+_ATPase"/>
</dbReference>
<dbReference type="InterPro" id="IPR045735">
    <property type="entry name" value="Spore_III_AA_AAA+_ATPase"/>
</dbReference>
<dbReference type="Gene3D" id="3.40.50.300">
    <property type="entry name" value="P-loop containing nucleotide triphosphate hydrolases"/>
    <property type="match status" value="1"/>
</dbReference>
<dbReference type="PANTHER" id="PTHR20953:SF3">
    <property type="entry name" value="P-LOOP CONTAINING NUCLEOSIDE TRIPHOSPHATE HYDROLASES SUPERFAMILY PROTEIN"/>
    <property type="match status" value="1"/>
</dbReference>
<dbReference type="OrthoDB" id="9768243at2"/>
<feature type="domain" description="AAA+ ATPase" evidence="3">
    <location>
        <begin position="137"/>
        <end position="278"/>
    </location>
</feature>
<accession>A0A0A5GBG0</accession>
<name>A0A0A5GBG0_9BACI</name>
<keyword evidence="5" id="KW-1185">Reference proteome</keyword>
<dbReference type="GO" id="GO:0005524">
    <property type="term" value="F:ATP binding"/>
    <property type="evidence" value="ECO:0007669"/>
    <property type="project" value="UniProtKB-KW"/>
</dbReference>
<dbReference type="Proteomes" id="UP000030403">
    <property type="component" value="Unassembled WGS sequence"/>
</dbReference>
<dbReference type="InterPro" id="IPR014217">
    <property type="entry name" value="Spore_III_AA"/>
</dbReference>
<evidence type="ECO:0000313" key="4">
    <source>
        <dbReference type="EMBL" id="KGX90491.1"/>
    </source>
</evidence>
<evidence type="ECO:0000256" key="2">
    <source>
        <dbReference type="ARBA" id="ARBA00022840"/>
    </source>
</evidence>
<evidence type="ECO:0000256" key="1">
    <source>
        <dbReference type="ARBA" id="ARBA00022741"/>
    </source>
</evidence>
<evidence type="ECO:0000259" key="3">
    <source>
        <dbReference type="SMART" id="SM00382"/>
    </source>
</evidence>
<proteinExistence type="predicted"/>
<dbReference type="Pfam" id="PF19568">
    <property type="entry name" value="Spore_III_AA"/>
    <property type="match status" value="1"/>
</dbReference>